<dbReference type="KEGG" id="bcai:K788_0003113"/>
<accession>A0A0P0RF49</accession>
<dbReference type="AlphaFoldDB" id="A0A0P0RF49"/>
<dbReference type="Proteomes" id="UP000019146">
    <property type="component" value="Chromosome 2"/>
</dbReference>
<dbReference type="RefSeq" id="WP_035988432.1">
    <property type="nucleotide sequence ID" value="NZ_CP012747.1"/>
</dbReference>
<evidence type="ECO:0000313" key="1">
    <source>
        <dbReference type="EMBL" id="ALL66882.1"/>
    </source>
</evidence>
<sequence>MSTLNNVEVMTTFARGCVSVYENWQAETPAFHERRVQDLLSAACRSASLPDFSFAFVDLGNGGGELDQNAWRLRINSQHTNKHILPQYLFKWLCGILYHEARHGEQWVRCAQGVLAGDFVIPGAPNTQVATVATWMRLPNAVVLHAHATQARYDALKNSQPVRAWFDSVWGAQRGHRGTVLGKPNIMVSGTADNHAYINLPEEVDAYATQYAMEAILDPLLTATAQRQVDDKRPVVELRTGHEQAASGSVPRTLADQLQDKAKGLRHTGGRLDQREQTQQLRTQHHQFAAQSRVAQTSQAPNINLGTSVRNMTADHQAMAAASRQVVSNANPDDDVSRSRIAGLASLFEKRT</sequence>
<evidence type="ECO:0000313" key="2">
    <source>
        <dbReference type="Proteomes" id="UP000019146"/>
    </source>
</evidence>
<organism evidence="1 2">
    <name type="scientific">Paraburkholderia caribensis MBA4</name>
    <dbReference type="NCBI Taxonomy" id="1323664"/>
    <lineage>
        <taxon>Bacteria</taxon>
        <taxon>Pseudomonadati</taxon>
        <taxon>Pseudomonadota</taxon>
        <taxon>Betaproteobacteria</taxon>
        <taxon>Burkholderiales</taxon>
        <taxon>Burkholderiaceae</taxon>
        <taxon>Paraburkholderia</taxon>
    </lineage>
</organism>
<reference evidence="1 2" key="1">
    <citation type="journal article" date="2014" name="Genome Announc.">
        <title>Draft Genome Sequence of the Haloacid-Degrading Burkholderia caribensis Strain MBA4.</title>
        <authorList>
            <person name="Pan Y."/>
            <person name="Kong K.F."/>
            <person name="Tsang J.S."/>
        </authorList>
    </citation>
    <scope>NUCLEOTIDE SEQUENCE [LARGE SCALE GENOMIC DNA]</scope>
    <source>
        <strain evidence="1 2">MBA4</strain>
    </source>
</reference>
<dbReference type="EMBL" id="CP012747">
    <property type="protein sequence ID" value="ALL66882.1"/>
    <property type="molecule type" value="Genomic_DNA"/>
</dbReference>
<proteinExistence type="predicted"/>
<gene>
    <name evidence="1" type="ORF">K788_0003113</name>
</gene>
<protein>
    <submittedName>
        <fullName evidence="1">Uncharacterized protein</fullName>
    </submittedName>
</protein>
<name>A0A0P0RF49_9BURK</name>
<dbReference type="GeneID" id="69970794"/>